<dbReference type="Proteomes" id="UP000564536">
    <property type="component" value="Unassembled WGS sequence"/>
</dbReference>
<gene>
    <name evidence="1" type="ORF">HB943_02160</name>
</gene>
<comment type="caution">
    <text evidence="1">The sequence shown here is derived from an EMBL/GenBank/DDBJ whole genome shotgun (WGS) entry which is preliminary data.</text>
</comment>
<evidence type="ECO:0000313" key="1">
    <source>
        <dbReference type="EMBL" id="MBC1499391.1"/>
    </source>
</evidence>
<proteinExistence type="predicted"/>
<name>A0A841Z0R4_9LIST</name>
<accession>A0A841Z0R4</accession>
<dbReference type="RefSeq" id="WP_185424312.1">
    <property type="nucleotide sequence ID" value="NZ_JAARRL010000002.1"/>
</dbReference>
<reference evidence="1 2" key="1">
    <citation type="submission" date="2020-03" db="EMBL/GenBank/DDBJ databases">
        <title>Soil Listeria distribution.</title>
        <authorList>
            <person name="Liao J."/>
            <person name="Wiedmann M."/>
        </authorList>
    </citation>
    <scope>NUCLEOTIDE SEQUENCE [LARGE SCALE GENOMIC DNA]</scope>
    <source>
        <strain evidence="1 2">FSL L7-1523</strain>
    </source>
</reference>
<dbReference type="AlphaFoldDB" id="A0A841Z0R4"/>
<sequence length="46" mass="5271">MAETLEGRMEISKNDYVIQGVKGGIYPCKPDISEMTYEEVWDDNSK</sequence>
<organism evidence="1 2">
    <name type="scientific">Listeria weihenstephanensis</name>
    <dbReference type="NCBI Taxonomy" id="1006155"/>
    <lineage>
        <taxon>Bacteria</taxon>
        <taxon>Bacillati</taxon>
        <taxon>Bacillota</taxon>
        <taxon>Bacilli</taxon>
        <taxon>Bacillales</taxon>
        <taxon>Listeriaceae</taxon>
        <taxon>Listeria</taxon>
    </lineage>
</organism>
<evidence type="ECO:0000313" key="2">
    <source>
        <dbReference type="Proteomes" id="UP000564536"/>
    </source>
</evidence>
<protein>
    <submittedName>
        <fullName evidence="1">Uncharacterized protein</fullName>
    </submittedName>
</protein>
<dbReference type="EMBL" id="JAARRL010000002">
    <property type="protein sequence ID" value="MBC1499391.1"/>
    <property type="molecule type" value="Genomic_DNA"/>
</dbReference>